<proteinExistence type="predicted"/>
<gene>
    <name evidence="2" type="ORF">AMON00008_LOCUS32118</name>
</gene>
<name>A0A7S4VF41_9DINO</name>
<feature type="region of interest" description="Disordered" evidence="1">
    <location>
        <begin position="681"/>
        <end position="706"/>
    </location>
</feature>
<dbReference type="SUPFAM" id="SSF101447">
    <property type="entry name" value="Formin homology 2 domain (FH2 domain)"/>
    <property type="match status" value="1"/>
</dbReference>
<feature type="compositionally biased region" description="Basic residues" evidence="1">
    <location>
        <begin position="615"/>
        <end position="626"/>
    </location>
</feature>
<feature type="region of interest" description="Disordered" evidence="1">
    <location>
        <begin position="615"/>
        <end position="640"/>
    </location>
</feature>
<evidence type="ECO:0000313" key="2">
    <source>
        <dbReference type="EMBL" id="CAE4607514.1"/>
    </source>
</evidence>
<dbReference type="AlphaFoldDB" id="A0A7S4VF41"/>
<dbReference type="Gene3D" id="1.20.58.2220">
    <property type="entry name" value="Formin, FH2 domain"/>
    <property type="match status" value="1"/>
</dbReference>
<organism evidence="2">
    <name type="scientific">Alexandrium monilatum</name>
    <dbReference type="NCBI Taxonomy" id="311494"/>
    <lineage>
        <taxon>Eukaryota</taxon>
        <taxon>Sar</taxon>
        <taxon>Alveolata</taxon>
        <taxon>Dinophyceae</taxon>
        <taxon>Gonyaulacales</taxon>
        <taxon>Pyrocystaceae</taxon>
        <taxon>Alexandrium</taxon>
    </lineage>
</organism>
<protein>
    <submittedName>
        <fullName evidence="2">Uncharacterized protein</fullName>
    </submittedName>
</protein>
<reference evidence="2" key="1">
    <citation type="submission" date="2021-01" db="EMBL/GenBank/DDBJ databases">
        <authorList>
            <person name="Corre E."/>
            <person name="Pelletier E."/>
            <person name="Niang G."/>
            <person name="Scheremetjew M."/>
            <person name="Finn R."/>
            <person name="Kale V."/>
            <person name="Holt S."/>
            <person name="Cochrane G."/>
            <person name="Meng A."/>
            <person name="Brown T."/>
            <person name="Cohen L."/>
        </authorList>
    </citation>
    <scope>NUCLEOTIDE SEQUENCE</scope>
    <source>
        <strain evidence="2">CCMP3105</strain>
    </source>
</reference>
<feature type="region of interest" description="Disordered" evidence="1">
    <location>
        <begin position="1"/>
        <end position="115"/>
    </location>
</feature>
<accession>A0A7S4VF41</accession>
<dbReference type="EMBL" id="HBNR01046172">
    <property type="protein sequence ID" value="CAE4607514.1"/>
    <property type="molecule type" value="Transcribed_RNA"/>
</dbReference>
<evidence type="ECO:0000256" key="1">
    <source>
        <dbReference type="SAM" id="MobiDB-lite"/>
    </source>
</evidence>
<dbReference type="InterPro" id="IPR042201">
    <property type="entry name" value="FH2_Formin_sf"/>
</dbReference>
<feature type="compositionally biased region" description="Low complexity" evidence="1">
    <location>
        <begin position="21"/>
        <end position="39"/>
    </location>
</feature>
<sequence>MGEAEGKGAGRGALPESLHPTLAAAGGEGAAAGPAPALTGGKGAGVPKGAGKGVPPPPQLPGKGTGKGALPAPPPTAAKGAGKGRGKGALIPPPPQGLRRTAPLSGTAATPPAELRAPAGSACLRTHQALRSAEGTVWEGLDLWGAAGEGVLECAVVDAERLQALWGPLPEPPLPMGGIQARRQRVPEALLRPVEIAVRAQRLDPDLVRRGLMEDSGALSAEQADVLFRAVVPRVQESEPHLRLIVEQRGAASLSRAEAVLWTLAELPALEARTRVIREQHFVDDDLQQVQQWVNAAEGVVTMLKESKPLRTVLQTILAVRNILGQSGHPGYSVAHTFDGLPQERLPRHRPTLVDPVTGEFVPVDLHWFREHNPSVLTLAAEMLESTHESRCRLRFLRMLAVGRCVKEEAACRLVWSFLDDLQESPRDAMQQLAQCSSSLCNRDLVEEMGRRAMKFRHLVTREFAVLRGHPSMDPMSNFARQLDAIGMRFADVLQAYDDGCHTVADTAVKLCRLGGGPGGLSRRGSPSSVDGSAAVLRSLRILGAHLGQEMADTCAKRRQQALAISATASGAHSTVKFRRHWAPVDNSGHTVVVTSDPDIIRRLRWRPVLVGPPSRRRGWHRRVGHPPRQPPPGRLGDPRGSCTWLCHGGPVARAAQQQHVGVMPGAPGVVVDVLRCRRRSRETRADRQGFSTPRPSAPLAEVGSP</sequence>
<feature type="compositionally biased region" description="Gly residues" evidence="1">
    <location>
        <begin position="40"/>
        <end position="52"/>
    </location>
</feature>